<evidence type="ECO:0000256" key="2">
    <source>
        <dbReference type="ARBA" id="ARBA00023125"/>
    </source>
</evidence>
<dbReference type="PANTHER" id="PTHR31069:SF32">
    <property type="entry name" value="ARGININE METABOLISM REGULATION PROTEIN II"/>
    <property type="match status" value="1"/>
</dbReference>
<dbReference type="Pfam" id="PF11951">
    <property type="entry name" value="Fungal_trans_2"/>
    <property type="match status" value="1"/>
</dbReference>
<dbReference type="InterPro" id="IPR021858">
    <property type="entry name" value="Fun_TF"/>
</dbReference>
<evidence type="ECO:0000256" key="1">
    <source>
        <dbReference type="ARBA" id="ARBA00023015"/>
    </source>
</evidence>
<name>A0A5N6ICZ8_9EURO</name>
<evidence type="ECO:0000313" key="6">
    <source>
        <dbReference type="Proteomes" id="UP000325579"/>
    </source>
</evidence>
<keyword evidence="2" id="KW-0238">DNA-binding</keyword>
<dbReference type="GO" id="GO:0003677">
    <property type="term" value="F:DNA binding"/>
    <property type="evidence" value="ECO:0007669"/>
    <property type="project" value="UniProtKB-KW"/>
</dbReference>
<dbReference type="SMART" id="SM00066">
    <property type="entry name" value="GAL4"/>
    <property type="match status" value="1"/>
</dbReference>
<proteinExistence type="predicted"/>
<gene>
    <name evidence="5" type="ORF">BDV37DRAFT_293743</name>
</gene>
<dbReference type="GO" id="GO:0009893">
    <property type="term" value="P:positive regulation of metabolic process"/>
    <property type="evidence" value="ECO:0007669"/>
    <property type="project" value="UniProtKB-ARBA"/>
</dbReference>
<dbReference type="GeneID" id="43674177"/>
<dbReference type="InterPro" id="IPR036864">
    <property type="entry name" value="Zn2-C6_fun-type_DNA-bd_sf"/>
</dbReference>
<keyword evidence="3" id="KW-0804">Transcription</keyword>
<dbReference type="PROSITE" id="PS50048">
    <property type="entry name" value="ZN2_CY6_FUNGAL_2"/>
    <property type="match status" value="1"/>
</dbReference>
<dbReference type="EMBL" id="ML736740">
    <property type="protein sequence ID" value="KAE8409103.1"/>
    <property type="molecule type" value="Genomic_DNA"/>
</dbReference>
<dbReference type="InterPro" id="IPR001138">
    <property type="entry name" value="Zn2Cys6_DnaBD"/>
</dbReference>
<sequence length="686" mass="76919">MLSRNRTLTGCGTCRHRHVKCDEATPVCENCQQQGLACLGYERQLVWASHDGDRVFRRPLFSKANQLRMTQLMTESLGKQSASAALAQLENEYESGVRLEGDSFRGPFGVLVLSTNAFADNNQAEPPSDEPDRNQLEWDVFWPTIPGDTTIFDGPHNVLGGSCDLIIPDPFLDIDTVTSDAQSLLRPLMDPHSDEFTYQSPSSSLGPVLPSFEVSSGRPTIPPEAADLLRYFKENVISLLFSLRNCRHCPWQTVHFPGAMSAFADLSIHHTTSHTRLSLFYSLLAASCLHKYTRDHSAGDLHISAKRFKETAKQHLELALHQEVVGSKQAKYKEILMAVLSMVMLSVFNGENTSAQAFLIDAEYIIRIRGLPKPHKSLKVRSLHHVYTFLRIMAESTCGCALLDICPDRPSASLLSIEPSPNSLRSFRVADDILGAELDIMLVKGNLIGHNDIHLEVMGQWNDTLFPDMYGIPESLMNLLSQVIRLANEQELLHRGGPTVDARTRKELKRRASMLEQYILSWKQSPESKPINPTAMKNGQDTAIRQNLTANHFMIQAMHQAIILFYYRRVPNISAVILQDTVRNCLEFLKRYDKTRIEDSESAPPDTPDTAILWPGFVAACEALDPELQSSLLDWLIMTGHRTSLGPFSAAAGTAQCVWKTRSETQDYTLSWFDVMKHERCPIIAT</sequence>
<accession>A0A5N7DST3</accession>
<dbReference type="GO" id="GO:0008270">
    <property type="term" value="F:zinc ion binding"/>
    <property type="evidence" value="ECO:0007669"/>
    <property type="project" value="InterPro"/>
</dbReference>
<dbReference type="RefSeq" id="XP_031946422.1">
    <property type="nucleotide sequence ID" value="XM_032089486.1"/>
</dbReference>
<accession>A0A5N6ICZ8</accession>
<dbReference type="Gene3D" id="4.10.240.10">
    <property type="entry name" value="Zn(2)-C6 fungal-type DNA-binding domain"/>
    <property type="match status" value="1"/>
</dbReference>
<evidence type="ECO:0000256" key="3">
    <source>
        <dbReference type="ARBA" id="ARBA00023163"/>
    </source>
</evidence>
<keyword evidence="6" id="KW-1185">Reference proteome</keyword>
<dbReference type="Proteomes" id="UP000325579">
    <property type="component" value="Unassembled WGS sequence"/>
</dbReference>
<dbReference type="PROSITE" id="PS00463">
    <property type="entry name" value="ZN2_CY6_FUNGAL_1"/>
    <property type="match status" value="1"/>
</dbReference>
<protein>
    <submittedName>
        <fullName evidence="5">Uncharacterized protein</fullName>
    </submittedName>
</protein>
<keyword evidence="4" id="KW-0539">Nucleus</keyword>
<dbReference type="PANTHER" id="PTHR31069">
    <property type="entry name" value="OLEATE-ACTIVATED TRANSCRIPTION FACTOR 1-RELATED"/>
    <property type="match status" value="1"/>
</dbReference>
<dbReference type="Pfam" id="PF00172">
    <property type="entry name" value="Zn_clus"/>
    <property type="match status" value="1"/>
</dbReference>
<dbReference type="SUPFAM" id="SSF57701">
    <property type="entry name" value="Zn2/Cys6 DNA-binding domain"/>
    <property type="match status" value="1"/>
</dbReference>
<evidence type="ECO:0000313" key="5">
    <source>
        <dbReference type="EMBL" id="KAE8409103.1"/>
    </source>
</evidence>
<evidence type="ECO:0000256" key="4">
    <source>
        <dbReference type="ARBA" id="ARBA00023242"/>
    </source>
</evidence>
<reference evidence="5 6" key="1">
    <citation type="submission" date="2019-04" db="EMBL/GenBank/DDBJ databases">
        <authorList>
            <consortium name="DOE Joint Genome Institute"/>
            <person name="Mondo S."/>
            <person name="Kjaerbolling I."/>
            <person name="Vesth T."/>
            <person name="Frisvad J.C."/>
            <person name="Nybo J.L."/>
            <person name="Theobald S."/>
            <person name="Kildgaard S."/>
            <person name="Isbrandt T."/>
            <person name="Kuo A."/>
            <person name="Sato A."/>
            <person name="Lyhne E.K."/>
            <person name="Kogle M.E."/>
            <person name="Wiebenga A."/>
            <person name="Kun R.S."/>
            <person name="Lubbers R.J."/>
            <person name="Makela M.R."/>
            <person name="Barry K."/>
            <person name="Chovatia M."/>
            <person name="Clum A."/>
            <person name="Daum C."/>
            <person name="Haridas S."/>
            <person name="He G."/>
            <person name="LaButti K."/>
            <person name="Lipzen A."/>
            <person name="Riley R."/>
            <person name="Salamov A."/>
            <person name="Simmons B.A."/>
            <person name="Magnuson J.K."/>
            <person name="Henrissat B."/>
            <person name="Mortensen U.H."/>
            <person name="Larsen T.O."/>
            <person name="Devries R.P."/>
            <person name="Grigoriev I.V."/>
            <person name="Machida M."/>
            <person name="Baker S.E."/>
            <person name="Andersen M.R."/>
            <person name="Cantor M.N."/>
            <person name="Hua S.X."/>
        </authorList>
    </citation>
    <scope>NUCLEOTIDE SEQUENCE [LARGE SCALE GENOMIC DNA]</scope>
    <source>
        <strain evidence="5 6">CBS 119388</strain>
    </source>
</reference>
<dbReference type="CDD" id="cd00067">
    <property type="entry name" value="GAL4"/>
    <property type="match status" value="1"/>
</dbReference>
<dbReference type="GO" id="GO:0000981">
    <property type="term" value="F:DNA-binding transcription factor activity, RNA polymerase II-specific"/>
    <property type="evidence" value="ECO:0007669"/>
    <property type="project" value="InterPro"/>
</dbReference>
<dbReference type="OrthoDB" id="3477330at2759"/>
<dbReference type="AlphaFoldDB" id="A0A5N6ICZ8"/>
<organism evidence="5 6">
    <name type="scientific">Aspergillus pseudonomiae</name>
    <dbReference type="NCBI Taxonomy" id="1506151"/>
    <lineage>
        <taxon>Eukaryota</taxon>
        <taxon>Fungi</taxon>
        <taxon>Dikarya</taxon>
        <taxon>Ascomycota</taxon>
        <taxon>Pezizomycotina</taxon>
        <taxon>Eurotiomycetes</taxon>
        <taxon>Eurotiomycetidae</taxon>
        <taxon>Eurotiales</taxon>
        <taxon>Aspergillaceae</taxon>
        <taxon>Aspergillus</taxon>
        <taxon>Aspergillus subgen. Circumdati</taxon>
    </lineage>
</organism>
<dbReference type="InterPro" id="IPR050675">
    <property type="entry name" value="OAF3"/>
</dbReference>
<keyword evidence="1" id="KW-0805">Transcription regulation</keyword>